<accession>A0A6N2S5I5</accession>
<dbReference type="SUPFAM" id="SSF51735">
    <property type="entry name" value="NAD(P)-binding Rossmann-fold domains"/>
    <property type="match status" value="1"/>
</dbReference>
<dbReference type="InterPro" id="IPR003462">
    <property type="entry name" value="ODC_Mu_crystall"/>
</dbReference>
<proteinExistence type="predicted"/>
<dbReference type="InterPro" id="IPR023401">
    <property type="entry name" value="ODC_N"/>
</dbReference>
<dbReference type="EMBL" id="CACRTG010000002">
    <property type="protein sequence ID" value="VYS88149.1"/>
    <property type="molecule type" value="Genomic_DNA"/>
</dbReference>
<gene>
    <name evidence="1" type="primary">rapL</name>
    <name evidence="1" type="ORF">CNLFYP112_01163</name>
</gene>
<dbReference type="Gene3D" id="3.40.50.720">
    <property type="entry name" value="NAD(P)-binding Rossmann-like Domain"/>
    <property type="match status" value="1"/>
</dbReference>
<dbReference type="PANTHER" id="PTHR13812">
    <property type="entry name" value="KETIMINE REDUCTASE MU-CRYSTALLIN"/>
    <property type="match status" value="1"/>
</dbReference>
<sequence>MLLLNKKDIEKSVDLDGMMDQIEEAYKIFESGAYYMPPRPTVEHDNKTLIYMPCYTKDSLGTKMLTIFPENASLGLPSIDGLVLMNDPKTGKPLAILDGQTVTAYRTGAVGGVGIRHLSRKDCHTVGIVGAGVQGFHLALYACKARDIHTVYVFNHSGRDLTDYLARLEKAIDNPGTKVVQCNTVEELVQSSEIICTATPSEKAVLPNDKELLSGKCIIAIGSYTPTMREIPDVVFELVDDVYVELEYACEESGDLSQPLADGILTKDRVRYMHELIDSDIDEDALTQKTTYFKSVGMGLFDVCIAQRLMDDANQKGIGQQIEF</sequence>
<dbReference type="GO" id="GO:0016829">
    <property type="term" value="F:lyase activity"/>
    <property type="evidence" value="ECO:0007669"/>
    <property type="project" value="UniProtKB-KW"/>
</dbReference>
<evidence type="ECO:0000313" key="1">
    <source>
        <dbReference type="EMBL" id="VYS88149.1"/>
    </source>
</evidence>
<dbReference type="AlphaFoldDB" id="A0A6N2S5I5"/>
<organism evidence="1">
    <name type="scientific">[Clostridium] nexile</name>
    <dbReference type="NCBI Taxonomy" id="29361"/>
    <lineage>
        <taxon>Bacteria</taxon>
        <taxon>Bacillati</taxon>
        <taxon>Bacillota</taxon>
        <taxon>Clostridia</taxon>
        <taxon>Lachnospirales</taxon>
        <taxon>Lachnospiraceae</taxon>
        <taxon>Tyzzerella</taxon>
    </lineage>
</organism>
<dbReference type="PIRSF" id="PIRSF001439">
    <property type="entry name" value="CryM"/>
    <property type="match status" value="1"/>
</dbReference>
<name>A0A6N2S5I5_9FIRM</name>
<dbReference type="Gene3D" id="3.30.1780.10">
    <property type="entry name" value="ornithine cyclodeaminase, domain 1"/>
    <property type="match status" value="1"/>
</dbReference>
<dbReference type="PANTHER" id="PTHR13812:SF19">
    <property type="entry name" value="KETIMINE REDUCTASE MU-CRYSTALLIN"/>
    <property type="match status" value="1"/>
</dbReference>
<dbReference type="GO" id="GO:0005737">
    <property type="term" value="C:cytoplasm"/>
    <property type="evidence" value="ECO:0007669"/>
    <property type="project" value="TreeGrafter"/>
</dbReference>
<dbReference type="Pfam" id="PF02423">
    <property type="entry name" value="OCD_Mu_crystall"/>
    <property type="match status" value="1"/>
</dbReference>
<dbReference type="InterPro" id="IPR036291">
    <property type="entry name" value="NAD(P)-bd_dom_sf"/>
</dbReference>
<reference evidence="1" key="1">
    <citation type="submission" date="2019-11" db="EMBL/GenBank/DDBJ databases">
        <authorList>
            <person name="Feng L."/>
        </authorList>
    </citation>
    <scope>NUCLEOTIDE SEQUENCE</scope>
    <source>
        <strain evidence="1">CnexileLFYP112</strain>
    </source>
</reference>
<dbReference type="EC" id="4.3.1.28" evidence="1"/>
<protein>
    <submittedName>
        <fullName evidence="1">L-lysine cyclodeaminase</fullName>
        <ecNumber evidence="1">4.3.1.28</ecNumber>
    </submittedName>
</protein>
<keyword evidence="1" id="KW-0456">Lyase</keyword>